<dbReference type="InterPro" id="IPR036265">
    <property type="entry name" value="HIT-like_sf"/>
</dbReference>
<dbReference type="SUPFAM" id="SSF54197">
    <property type="entry name" value="HIT-like"/>
    <property type="match status" value="1"/>
</dbReference>
<evidence type="ECO:0000313" key="6">
    <source>
        <dbReference type="EMBL" id="OZC02178.1"/>
    </source>
</evidence>
<dbReference type="Proteomes" id="UP000216446">
    <property type="component" value="Unassembled WGS sequence"/>
</dbReference>
<feature type="active site" description="Tele-AMP-histidine intermediate" evidence="1">
    <location>
        <position position="115"/>
    </location>
</feature>
<dbReference type="EMBL" id="MQWB01000001">
    <property type="protein sequence ID" value="OZC02178.1"/>
    <property type="molecule type" value="Genomic_DNA"/>
</dbReference>
<dbReference type="AlphaFoldDB" id="A0A259TXA1"/>
<evidence type="ECO:0000313" key="7">
    <source>
        <dbReference type="Proteomes" id="UP000216446"/>
    </source>
</evidence>
<evidence type="ECO:0000256" key="2">
    <source>
        <dbReference type="PIRSR" id="PIRSR601310-3"/>
    </source>
</evidence>
<evidence type="ECO:0000259" key="5">
    <source>
        <dbReference type="PROSITE" id="PS51084"/>
    </source>
</evidence>
<dbReference type="InterPro" id="IPR019808">
    <property type="entry name" value="Histidine_triad_CS"/>
</dbReference>
<dbReference type="PROSITE" id="PS51084">
    <property type="entry name" value="HIT_2"/>
    <property type="match status" value="1"/>
</dbReference>
<comment type="caution">
    <text evidence="6">The sequence shown here is derived from an EMBL/GenBank/DDBJ whole genome shotgun (WGS) entry which is preliminary data.</text>
</comment>
<feature type="domain" description="HIT" evidence="5">
    <location>
        <begin position="20"/>
        <end position="128"/>
    </location>
</feature>
<dbReference type="GO" id="GO:0003824">
    <property type="term" value="F:catalytic activity"/>
    <property type="evidence" value="ECO:0007669"/>
    <property type="project" value="InterPro"/>
</dbReference>
<keyword evidence="7" id="KW-1185">Reference proteome</keyword>
<dbReference type="InterPro" id="IPR011146">
    <property type="entry name" value="HIT-like"/>
</dbReference>
<evidence type="ECO:0000256" key="4">
    <source>
        <dbReference type="SAM" id="MobiDB-lite"/>
    </source>
</evidence>
<dbReference type="Gene3D" id="3.30.428.10">
    <property type="entry name" value="HIT-like"/>
    <property type="match status" value="1"/>
</dbReference>
<organism evidence="6 7">
    <name type="scientific">Rubricoccus marinus</name>
    <dbReference type="NCBI Taxonomy" id="716817"/>
    <lineage>
        <taxon>Bacteria</taxon>
        <taxon>Pseudomonadati</taxon>
        <taxon>Rhodothermota</taxon>
        <taxon>Rhodothermia</taxon>
        <taxon>Rhodothermales</taxon>
        <taxon>Rubricoccaceae</taxon>
        <taxon>Rubricoccus</taxon>
    </lineage>
</organism>
<gene>
    <name evidence="6" type="ORF">BSZ36_03750</name>
</gene>
<protein>
    <recommendedName>
        <fullName evidence="5">HIT domain-containing protein</fullName>
    </recommendedName>
</protein>
<accession>A0A259TXA1</accession>
<reference evidence="6 7" key="1">
    <citation type="submission" date="2016-11" db="EMBL/GenBank/DDBJ databases">
        <title>Study of marine rhodopsin-containing bacteria.</title>
        <authorList>
            <person name="Yoshizawa S."/>
            <person name="Kumagai Y."/>
            <person name="Kogure K."/>
        </authorList>
    </citation>
    <scope>NUCLEOTIDE SEQUENCE [LARGE SCALE GENOMIC DNA]</scope>
    <source>
        <strain evidence="6 7">SG-29</strain>
    </source>
</reference>
<dbReference type="GO" id="GO:0009117">
    <property type="term" value="P:nucleotide metabolic process"/>
    <property type="evidence" value="ECO:0007669"/>
    <property type="project" value="TreeGrafter"/>
</dbReference>
<dbReference type="PANTHER" id="PTHR46648:SF1">
    <property type="entry name" value="ADENOSINE 5'-MONOPHOSPHORAMIDASE HNT1"/>
    <property type="match status" value="1"/>
</dbReference>
<dbReference type="PANTHER" id="PTHR46648">
    <property type="entry name" value="HIT FAMILY PROTEIN 1"/>
    <property type="match status" value="1"/>
</dbReference>
<evidence type="ECO:0000256" key="3">
    <source>
        <dbReference type="PROSITE-ProRule" id="PRU00464"/>
    </source>
</evidence>
<feature type="compositionally biased region" description="Polar residues" evidence="4">
    <location>
        <begin position="136"/>
        <end position="153"/>
    </location>
</feature>
<feature type="region of interest" description="Disordered" evidence="4">
    <location>
        <begin position="127"/>
        <end position="153"/>
    </location>
</feature>
<feature type="short sequence motif" description="Histidine triad motif" evidence="2 3">
    <location>
        <begin position="113"/>
        <end position="117"/>
    </location>
</feature>
<proteinExistence type="predicted"/>
<dbReference type="InParanoid" id="A0A259TXA1"/>
<evidence type="ECO:0000256" key="1">
    <source>
        <dbReference type="PIRSR" id="PIRSR601310-1"/>
    </source>
</evidence>
<sequence>MRSRGARCHRTTPSLDTPCAFCDIAAGRISADLVVYRTERVVGFVAREPDAFGHTVLAPTVHCADLFDAPVEVACDLTHAVQSLAQHYRETIGMDGFNLLHASGRAAQQSVPHLHVHLIPRFDGDGLEGWPPLGTPDQTAQDMASQLQMPPSV</sequence>
<dbReference type="PROSITE" id="PS00892">
    <property type="entry name" value="HIT_1"/>
    <property type="match status" value="1"/>
</dbReference>
<name>A0A259TXA1_9BACT</name>
<dbReference type="Pfam" id="PF01230">
    <property type="entry name" value="HIT"/>
    <property type="match status" value="1"/>
</dbReference>
<dbReference type="InterPro" id="IPR001310">
    <property type="entry name" value="Histidine_triad_HIT"/>
</dbReference>